<keyword evidence="3 7" id="KW-0812">Transmembrane</keyword>
<comment type="subcellular location">
    <subcellularLocation>
        <location evidence="1">Cell membrane</location>
        <topology evidence="1">Single-pass membrane protein</topology>
    </subcellularLocation>
</comment>
<evidence type="ECO:0000313" key="9">
    <source>
        <dbReference type="EMBL" id="MPN22653.1"/>
    </source>
</evidence>
<comment type="caution">
    <text evidence="9">The sequence shown here is derived from an EMBL/GenBank/DDBJ whole genome shotgun (WGS) entry which is preliminary data.</text>
</comment>
<feature type="region of interest" description="Disordered" evidence="6">
    <location>
        <begin position="54"/>
        <end position="107"/>
    </location>
</feature>
<proteinExistence type="predicted"/>
<accession>A0A645GFX7</accession>
<feature type="domain" description="Phage shock protein PspC N-terminal" evidence="8">
    <location>
        <begin position="1"/>
        <end position="49"/>
    </location>
</feature>
<organism evidence="9">
    <name type="scientific">bioreactor metagenome</name>
    <dbReference type="NCBI Taxonomy" id="1076179"/>
    <lineage>
        <taxon>unclassified sequences</taxon>
        <taxon>metagenomes</taxon>
        <taxon>ecological metagenomes</taxon>
    </lineage>
</organism>
<name>A0A645GFX7_9ZZZZ</name>
<evidence type="ECO:0000256" key="3">
    <source>
        <dbReference type="ARBA" id="ARBA00022692"/>
    </source>
</evidence>
<dbReference type="PANTHER" id="PTHR33885:SF3">
    <property type="entry name" value="PHAGE SHOCK PROTEIN C"/>
    <property type="match status" value="1"/>
</dbReference>
<dbReference type="GO" id="GO:0005886">
    <property type="term" value="C:plasma membrane"/>
    <property type="evidence" value="ECO:0007669"/>
    <property type="project" value="UniProtKB-SubCell"/>
</dbReference>
<keyword evidence="2" id="KW-1003">Cell membrane</keyword>
<dbReference type="EMBL" id="VSSQ01070940">
    <property type="protein sequence ID" value="MPN22653.1"/>
    <property type="molecule type" value="Genomic_DNA"/>
</dbReference>
<reference evidence="9" key="1">
    <citation type="submission" date="2019-08" db="EMBL/GenBank/DDBJ databases">
        <authorList>
            <person name="Kucharzyk K."/>
            <person name="Murdoch R.W."/>
            <person name="Higgins S."/>
            <person name="Loffler F."/>
        </authorList>
    </citation>
    <scope>NUCLEOTIDE SEQUENCE</scope>
</reference>
<keyword evidence="5 7" id="KW-0472">Membrane</keyword>
<dbReference type="InterPro" id="IPR007168">
    <property type="entry name" value="Phageshock_PspC_N"/>
</dbReference>
<evidence type="ECO:0000256" key="7">
    <source>
        <dbReference type="SAM" id="Phobius"/>
    </source>
</evidence>
<feature type="compositionally biased region" description="Low complexity" evidence="6">
    <location>
        <begin position="86"/>
        <end position="100"/>
    </location>
</feature>
<protein>
    <recommendedName>
        <fullName evidence="8">Phage shock protein PspC N-terminal domain-containing protein</fullName>
    </recommendedName>
</protein>
<evidence type="ECO:0000256" key="6">
    <source>
        <dbReference type="SAM" id="MobiDB-lite"/>
    </source>
</evidence>
<evidence type="ECO:0000256" key="1">
    <source>
        <dbReference type="ARBA" id="ARBA00004162"/>
    </source>
</evidence>
<dbReference type="Pfam" id="PF04024">
    <property type="entry name" value="PspC"/>
    <property type="match status" value="1"/>
</dbReference>
<evidence type="ECO:0000259" key="8">
    <source>
        <dbReference type="Pfam" id="PF04024"/>
    </source>
</evidence>
<dbReference type="AlphaFoldDB" id="A0A645GFX7"/>
<feature type="compositionally biased region" description="Polar residues" evidence="6">
    <location>
        <begin position="65"/>
        <end position="80"/>
    </location>
</feature>
<feature type="transmembrane region" description="Helical" evidence="7">
    <location>
        <begin position="22"/>
        <end position="47"/>
    </location>
</feature>
<sequence length="107" mass="11882">MLSGVLGGIAEYFDIDPTLIRLAYVLLTIFTTAFPGLIAYIIMAIIIPKQGDVHSNNEPPYYSDPNAQQPPFYTAPNYQQPPFYGNNADNSPNNQNNQNPQDPPPQK</sequence>
<keyword evidence="4 7" id="KW-1133">Transmembrane helix</keyword>
<dbReference type="PANTHER" id="PTHR33885">
    <property type="entry name" value="PHAGE SHOCK PROTEIN C"/>
    <property type="match status" value="1"/>
</dbReference>
<gene>
    <name evidence="9" type="ORF">SDC9_170036</name>
</gene>
<dbReference type="InterPro" id="IPR052027">
    <property type="entry name" value="PspC"/>
</dbReference>
<evidence type="ECO:0000256" key="5">
    <source>
        <dbReference type="ARBA" id="ARBA00023136"/>
    </source>
</evidence>
<evidence type="ECO:0000256" key="2">
    <source>
        <dbReference type="ARBA" id="ARBA00022475"/>
    </source>
</evidence>
<evidence type="ECO:0000256" key="4">
    <source>
        <dbReference type="ARBA" id="ARBA00022989"/>
    </source>
</evidence>